<dbReference type="InterPro" id="IPR029063">
    <property type="entry name" value="SAM-dependent_MTases_sf"/>
</dbReference>
<dbReference type="Gene3D" id="3.40.50.150">
    <property type="entry name" value="Vaccinia Virus protein VP39"/>
    <property type="match status" value="1"/>
</dbReference>
<dbReference type="EC" id="2.1.-.-" evidence="2"/>
<dbReference type="RefSeq" id="WP_286054958.1">
    <property type="nucleotide sequence ID" value="NZ_JASVWF010000005.1"/>
</dbReference>
<feature type="region of interest" description="Disordered" evidence="1">
    <location>
        <begin position="161"/>
        <end position="196"/>
    </location>
</feature>
<evidence type="ECO:0000256" key="1">
    <source>
        <dbReference type="SAM" id="MobiDB-lite"/>
    </source>
</evidence>
<evidence type="ECO:0000313" key="2">
    <source>
        <dbReference type="EMBL" id="MDL5158411.1"/>
    </source>
</evidence>
<dbReference type="SUPFAM" id="SSF53335">
    <property type="entry name" value="S-adenosyl-L-methionine-dependent methyltransferases"/>
    <property type="match status" value="1"/>
</dbReference>
<keyword evidence="3" id="KW-1185">Reference proteome</keyword>
<comment type="caution">
    <text evidence="2">The sequence shown here is derived from an EMBL/GenBank/DDBJ whole genome shotgun (WGS) entry which is preliminary data.</text>
</comment>
<dbReference type="PANTHER" id="PTHR43861">
    <property type="entry name" value="TRANS-ACONITATE 2-METHYLTRANSFERASE-RELATED"/>
    <property type="match status" value="1"/>
</dbReference>
<feature type="compositionally biased region" description="Basic and acidic residues" evidence="1">
    <location>
        <begin position="167"/>
        <end position="193"/>
    </location>
</feature>
<keyword evidence="2" id="KW-0808">Transferase</keyword>
<dbReference type="Proteomes" id="UP001231924">
    <property type="component" value="Unassembled WGS sequence"/>
</dbReference>
<protein>
    <submittedName>
        <fullName evidence="2">Class I SAM-dependent methyltransferase</fullName>
        <ecNumber evidence="2">2.1.-.-</ecNumber>
    </submittedName>
</protein>
<dbReference type="GO" id="GO:0008168">
    <property type="term" value="F:methyltransferase activity"/>
    <property type="evidence" value="ECO:0007669"/>
    <property type="project" value="UniProtKB-KW"/>
</dbReference>
<reference evidence="2 3" key="1">
    <citation type="submission" date="2023-06" db="EMBL/GenBank/DDBJ databases">
        <title>Actinomycetospora Odt1-22.</title>
        <authorList>
            <person name="Supong K."/>
        </authorList>
    </citation>
    <scope>NUCLEOTIDE SEQUENCE [LARGE SCALE GENOMIC DNA]</scope>
    <source>
        <strain evidence="2 3">Odt1-22</strain>
    </source>
</reference>
<sequence length="279" mass="29994">MTHEHGHQQHDHPQHDHAGMAEILDLDAEVLAEPTAALVAALPVREAPRRVVDLGAGTGVGTLALLDRFPAAHVLAVDASDDHLRRLHEKAASRGLAGRVETLRADLDAAWPDLGRPDLVWASASLHHLADVDAALHRLRDLLAPRGLLVVVEPDGFPRFLPDDAPEDRPGVERRAHEAADRRAAEHMPHRGADLGPTLRAAGFTVELERKEPLAVGGAAVGRYALLGLGRLRHGVADALSAEDLTALDRLLDPEGPGSLLRRDDLAVRTTRSVWAARA</sequence>
<gene>
    <name evidence="2" type="ORF">QRT03_20760</name>
</gene>
<dbReference type="PANTHER" id="PTHR43861:SF1">
    <property type="entry name" value="TRANS-ACONITATE 2-METHYLTRANSFERASE"/>
    <property type="match status" value="1"/>
</dbReference>
<dbReference type="CDD" id="cd02440">
    <property type="entry name" value="AdoMet_MTases"/>
    <property type="match status" value="1"/>
</dbReference>
<accession>A0ABT7MD64</accession>
<proteinExistence type="predicted"/>
<name>A0ABT7MD64_9PSEU</name>
<dbReference type="Pfam" id="PF13489">
    <property type="entry name" value="Methyltransf_23"/>
    <property type="match status" value="1"/>
</dbReference>
<organism evidence="2 3">
    <name type="scientific">Actinomycetospora termitidis</name>
    <dbReference type="NCBI Taxonomy" id="3053470"/>
    <lineage>
        <taxon>Bacteria</taxon>
        <taxon>Bacillati</taxon>
        <taxon>Actinomycetota</taxon>
        <taxon>Actinomycetes</taxon>
        <taxon>Pseudonocardiales</taxon>
        <taxon>Pseudonocardiaceae</taxon>
        <taxon>Actinomycetospora</taxon>
    </lineage>
</organism>
<keyword evidence="2" id="KW-0489">Methyltransferase</keyword>
<dbReference type="EMBL" id="JASVWF010000005">
    <property type="protein sequence ID" value="MDL5158411.1"/>
    <property type="molecule type" value="Genomic_DNA"/>
</dbReference>
<dbReference type="GO" id="GO:0032259">
    <property type="term" value="P:methylation"/>
    <property type="evidence" value="ECO:0007669"/>
    <property type="project" value="UniProtKB-KW"/>
</dbReference>
<evidence type="ECO:0000313" key="3">
    <source>
        <dbReference type="Proteomes" id="UP001231924"/>
    </source>
</evidence>